<dbReference type="Gene3D" id="3.30.300.160">
    <property type="entry name" value="Type II secretion system, protein E, N-terminal domain"/>
    <property type="match status" value="1"/>
</dbReference>
<dbReference type="Proteomes" id="UP000809337">
    <property type="component" value="Unassembled WGS sequence"/>
</dbReference>
<keyword evidence="4" id="KW-0812">Transmembrane</keyword>
<dbReference type="EMBL" id="JAFBWN010000005">
    <property type="protein sequence ID" value="MBM2354938.1"/>
    <property type="molecule type" value="Genomic_DNA"/>
</dbReference>
<dbReference type="GO" id="GO:0016757">
    <property type="term" value="F:glycosyltransferase activity"/>
    <property type="evidence" value="ECO:0007669"/>
    <property type="project" value="UniProtKB-KW"/>
</dbReference>
<dbReference type="SUPFAM" id="SSF53448">
    <property type="entry name" value="Nucleotide-diphospho-sugar transferases"/>
    <property type="match status" value="1"/>
</dbReference>
<feature type="transmembrane region" description="Helical" evidence="4">
    <location>
        <begin position="550"/>
        <end position="571"/>
    </location>
</feature>
<proteinExistence type="inferred from homology"/>
<dbReference type="Gene3D" id="3.90.550.10">
    <property type="entry name" value="Spore Coat Polysaccharide Biosynthesis Protein SpsA, Chain A"/>
    <property type="match status" value="1"/>
</dbReference>
<keyword evidence="2" id="KW-0328">Glycosyltransferase</keyword>
<evidence type="ECO:0000256" key="3">
    <source>
        <dbReference type="ARBA" id="ARBA00022679"/>
    </source>
</evidence>
<sequence>MSDPRLRLVHPEGVPEQGLPAPLGRQLVETGLITQTELLNALGLQRRVDAQLGEILMAEGVVQPDDLLAALARQHNAQLVDLNASPPRRKIASALPSSLCLQHHVVPWIWVGNTLLVATARPDLFDHLRRCMGAFGPAMLPVIASPGAIRTQINRLYSTQLAHKAITRVASVESCRNWGKRGNALWLWSAGFALTTCLILSPAWTVTVACLWAVLTLMMTTLMKAAAFGAQIIGGLYDHLSTAPPVPPPFRLPRVSVMVPLLHEKEIANALIKRMERLTYPKSLLEVVLVLEASDTVTRDTIARTDLPPWISVIEVPDAQCLTTKPRALNYALDFCKGSIIGVWDAEDAPEPDQIEKVVLRFQNAPANVACLQAVLDYYNPRTNWMSRCFTIEYATWWRLILPGIARLGLVIPLGGTTLFFRRDILERLGGWDAHNVTEDADLGVRLARHGYRTELLPTVTHEEANCRPWRWVRQRSRWLKGFMITYFVHMRHPRQLLRELGWKRVMGLQVIFLATFSQFAAAPFLWSFWLIPLGVPHPVQMTLGASVLWWMTVLFVSAEVLSLILGLAAVSGRAHRHLLPWVPTMPFYFPLGALAAYKALHEMIAQPFFWDKTQHGYAEATEDVQGL</sequence>
<evidence type="ECO:0000256" key="2">
    <source>
        <dbReference type="ARBA" id="ARBA00022676"/>
    </source>
</evidence>
<evidence type="ECO:0000256" key="4">
    <source>
        <dbReference type="SAM" id="Phobius"/>
    </source>
</evidence>
<dbReference type="PANTHER" id="PTHR43630">
    <property type="entry name" value="POLY-BETA-1,6-N-ACETYL-D-GLUCOSAMINE SYNTHASE"/>
    <property type="match status" value="1"/>
</dbReference>
<dbReference type="RefSeq" id="WP_231033973.1">
    <property type="nucleotide sequence ID" value="NZ_JAJNGX010000005.1"/>
</dbReference>
<gene>
    <name evidence="6" type="ORF">JQX14_10330</name>
</gene>
<dbReference type="PANTHER" id="PTHR43630:SF1">
    <property type="entry name" value="POLY-BETA-1,6-N-ACETYL-D-GLUCOSAMINE SYNTHASE"/>
    <property type="match status" value="1"/>
</dbReference>
<dbReference type="Pfam" id="PF05157">
    <property type="entry name" value="MshEN"/>
    <property type="match status" value="1"/>
</dbReference>
<name>A0A9Q2NTQ3_9RHOB</name>
<keyword evidence="4" id="KW-1133">Transmembrane helix</keyword>
<organism evidence="6 7">
    <name type="scientific">Pseudosulfitobacter pseudonitzschiae</name>
    <dbReference type="NCBI Taxonomy" id="1402135"/>
    <lineage>
        <taxon>Bacteria</taxon>
        <taxon>Pseudomonadati</taxon>
        <taxon>Pseudomonadota</taxon>
        <taxon>Alphaproteobacteria</taxon>
        <taxon>Rhodobacterales</taxon>
        <taxon>Roseobacteraceae</taxon>
        <taxon>Pseudosulfitobacter</taxon>
    </lineage>
</organism>
<evidence type="ECO:0000256" key="1">
    <source>
        <dbReference type="ARBA" id="ARBA00006739"/>
    </source>
</evidence>
<reference evidence="6" key="1">
    <citation type="submission" date="2021-01" db="EMBL/GenBank/DDBJ databases">
        <title>Diatom-associated Roseobacters Show Island Model of Population Structure.</title>
        <authorList>
            <person name="Qu L."/>
            <person name="Feng X."/>
            <person name="Chen Y."/>
            <person name="Li L."/>
            <person name="Wang X."/>
            <person name="Hu Z."/>
            <person name="Wang H."/>
            <person name="Luo H."/>
        </authorList>
    </citation>
    <scope>NUCLEOTIDE SEQUENCE</scope>
    <source>
        <strain evidence="6">SM26-45</strain>
    </source>
</reference>
<feature type="domain" description="Type II secretion system protein GspE N-terminal" evidence="5">
    <location>
        <begin position="78"/>
        <end position="162"/>
    </location>
</feature>
<keyword evidence="3" id="KW-0808">Transferase</keyword>
<evidence type="ECO:0000313" key="6">
    <source>
        <dbReference type="EMBL" id="MBM2354938.1"/>
    </source>
</evidence>
<evidence type="ECO:0000259" key="5">
    <source>
        <dbReference type="Pfam" id="PF05157"/>
    </source>
</evidence>
<dbReference type="InterPro" id="IPR029044">
    <property type="entry name" value="Nucleotide-diphossugar_trans"/>
</dbReference>
<comment type="caution">
    <text evidence="6">The sequence shown here is derived from an EMBL/GenBank/DDBJ whole genome shotgun (WGS) entry which is preliminary data.</text>
</comment>
<dbReference type="AlphaFoldDB" id="A0A9Q2NTQ3"/>
<dbReference type="Pfam" id="PF13641">
    <property type="entry name" value="Glyco_tranf_2_3"/>
    <property type="match status" value="1"/>
</dbReference>
<dbReference type="InterPro" id="IPR037257">
    <property type="entry name" value="T2SS_E_N_sf"/>
</dbReference>
<dbReference type="SUPFAM" id="SSF160246">
    <property type="entry name" value="EspE N-terminal domain-like"/>
    <property type="match status" value="1"/>
</dbReference>
<evidence type="ECO:0000313" key="7">
    <source>
        <dbReference type="Proteomes" id="UP000809337"/>
    </source>
</evidence>
<protein>
    <submittedName>
        <fullName evidence="6">Glycosyltransferase</fullName>
    </submittedName>
</protein>
<comment type="similarity">
    <text evidence="1">Belongs to the glycosyltransferase 2 family.</text>
</comment>
<feature type="transmembrane region" description="Helical" evidence="4">
    <location>
        <begin position="506"/>
        <end position="530"/>
    </location>
</feature>
<accession>A0A9Q2NTQ3</accession>
<keyword evidence="4" id="KW-0472">Membrane</keyword>
<dbReference type="InterPro" id="IPR007831">
    <property type="entry name" value="T2SS_GspE_N"/>
</dbReference>
<feature type="transmembrane region" description="Helical" evidence="4">
    <location>
        <begin position="185"/>
        <end position="215"/>
    </location>
</feature>